<dbReference type="EMBL" id="JBBNAF010000007">
    <property type="protein sequence ID" value="KAK9128842.1"/>
    <property type="molecule type" value="Genomic_DNA"/>
</dbReference>
<evidence type="ECO:0000313" key="2">
    <source>
        <dbReference type="EMBL" id="KAK9128842.1"/>
    </source>
</evidence>
<keyword evidence="3" id="KW-1185">Reference proteome</keyword>
<gene>
    <name evidence="2" type="ORF">Syun_017639</name>
</gene>
<evidence type="ECO:0000256" key="1">
    <source>
        <dbReference type="SAM" id="Phobius"/>
    </source>
</evidence>
<keyword evidence="1" id="KW-0812">Transmembrane</keyword>
<comment type="caution">
    <text evidence="2">The sequence shown here is derived from an EMBL/GenBank/DDBJ whole genome shotgun (WGS) entry which is preliminary data.</text>
</comment>
<sequence>MEKAELETMSDDQRIKSEEAKKSIKSKNIAIYPMDLGLASKDASWWLFTLPAFLGTTNLFDAFVILSLFITFATVGLLTWAFAVGGIAWKN</sequence>
<reference evidence="2 3" key="1">
    <citation type="submission" date="2024-01" db="EMBL/GenBank/DDBJ databases">
        <title>Genome assemblies of Stephania.</title>
        <authorList>
            <person name="Yang L."/>
        </authorList>
    </citation>
    <scope>NUCLEOTIDE SEQUENCE [LARGE SCALE GENOMIC DNA]</scope>
    <source>
        <strain evidence="2">YNDBR</strain>
        <tissue evidence="2">Leaf</tissue>
    </source>
</reference>
<dbReference type="AlphaFoldDB" id="A0AAP0P2K7"/>
<feature type="transmembrane region" description="Helical" evidence="1">
    <location>
        <begin position="63"/>
        <end position="89"/>
    </location>
</feature>
<organism evidence="2 3">
    <name type="scientific">Stephania yunnanensis</name>
    <dbReference type="NCBI Taxonomy" id="152371"/>
    <lineage>
        <taxon>Eukaryota</taxon>
        <taxon>Viridiplantae</taxon>
        <taxon>Streptophyta</taxon>
        <taxon>Embryophyta</taxon>
        <taxon>Tracheophyta</taxon>
        <taxon>Spermatophyta</taxon>
        <taxon>Magnoliopsida</taxon>
        <taxon>Ranunculales</taxon>
        <taxon>Menispermaceae</taxon>
        <taxon>Menispermoideae</taxon>
        <taxon>Cissampelideae</taxon>
        <taxon>Stephania</taxon>
    </lineage>
</organism>
<proteinExistence type="predicted"/>
<keyword evidence="1" id="KW-1133">Transmembrane helix</keyword>
<keyword evidence="1" id="KW-0472">Membrane</keyword>
<evidence type="ECO:0000313" key="3">
    <source>
        <dbReference type="Proteomes" id="UP001420932"/>
    </source>
</evidence>
<accession>A0AAP0P2K7</accession>
<name>A0AAP0P2K7_9MAGN</name>
<protein>
    <submittedName>
        <fullName evidence="2">Uncharacterized protein</fullName>
    </submittedName>
</protein>
<dbReference type="Proteomes" id="UP001420932">
    <property type="component" value="Unassembled WGS sequence"/>
</dbReference>